<accession>A0A815Q2I7</accession>
<sequence>MVELVEDRQQEIQDKQAAIQQEFQTLNN</sequence>
<comment type="caution">
    <text evidence="1">The sequence shown here is derived from an EMBL/GenBank/DDBJ whole genome shotgun (WGS) entry which is preliminary data.</text>
</comment>
<organism evidence="1 2">
    <name type="scientific">Rotaria sordida</name>
    <dbReference type="NCBI Taxonomy" id="392033"/>
    <lineage>
        <taxon>Eukaryota</taxon>
        <taxon>Metazoa</taxon>
        <taxon>Spiralia</taxon>
        <taxon>Gnathifera</taxon>
        <taxon>Rotifera</taxon>
        <taxon>Eurotatoria</taxon>
        <taxon>Bdelloidea</taxon>
        <taxon>Philodinida</taxon>
        <taxon>Philodinidae</taxon>
        <taxon>Rotaria</taxon>
    </lineage>
</organism>
<evidence type="ECO:0000313" key="1">
    <source>
        <dbReference type="EMBL" id="CAF1457349.1"/>
    </source>
</evidence>
<gene>
    <name evidence="1" type="ORF">SEV965_LOCUS33990</name>
</gene>
<dbReference type="EMBL" id="CAJNOU010004859">
    <property type="protein sequence ID" value="CAF1457349.1"/>
    <property type="molecule type" value="Genomic_DNA"/>
</dbReference>
<reference evidence="1" key="1">
    <citation type="submission" date="2021-02" db="EMBL/GenBank/DDBJ databases">
        <authorList>
            <person name="Nowell W R."/>
        </authorList>
    </citation>
    <scope>NUCLEOTIDE SEQUENCE</scope>
</reference>
<feature type="non-terminal residue" evidence="1">
    <location>
        <position position="28"/>
    </location>
</feature>
<evidence type="ECO:0000313" key="2">
    <source>
        <dbReference type="Proteomes" id="UP000663889"/>
    </source>
</evidence>
<protein>
    <submittedName>
        <fullName evidence="1">Uncharacterized protein</fullName>
    </submittedName>
</protein>
<dbReference type="AlphaFoldDB" id="A0A815Q2I7"/>
<name>A0A815Q2I7_9BILA</name>
<dbReference type="Proteomes" id="UP000663889">
    <property type="component" value="Unassembled WGS sequence"/>
</dbReference>
<proteinExistence type="predicted"/>